<dbReference type="PROSITE" id="PS00108">
    <property type="entry name" value="PROTEIN_KINASE_ST"/>
    <property type="match status" value="1"/>
</dbReference>
<dbReference type="RefSeq" id="WP_181271730.1">
    <property type="nucleotide sequence ID" value="NZ_BMJG01000008.1"/>
</dbReference>
<comment type="catalytic activity">
    <reaction evidence="8">
        <text>L-seryl-[protein] + ATP = O-phospho-L-seryl-[protein] + ADP + H(+)</text>
        <dbReference type="Rhea" id="RHEA:17989"/>
        <dbReference type="Rhea" id="RHEA-COMP:9863"/>
        <dbReference type="Rhea" id="RHEA-COMP:11604"/>
        <dbReference type="ChEBI" id="CHEBI:15378"/>
        <dbReference type="ChEBI" id="CHEBI:29999"/>
        <dbReference type="ChEBI" id="CHEBI:30616"/>
        <dbReference type="ChEBI" id="CHEBI:83421"/>
        <dbReference type="ChEBI" id="CHEBI:456216"/>
        <dbReference type="EC" id="2.7.11.1"/>
    </reaction>
</comment>
<dbReference type="Gene3D" id="3.30.200.20">
    <property type="entry name" value="Phosphorylase Kinase, domain 1"/>
    <property type="match status" value="1"/>
</dbReference>
<keyword evidence="4" id="KW-0547">Nucleotide-binding</keyword>
<sequence>MTARRDPLIGTVLNERYRIDAKIARGGMAMVYRGTDLRLDREIAIKVMHEHLISDDTFVERFRREAINAGRLTHPNLVAIHDQARDGDIVYLVMEYLPSVTLRRELKHRGTFTPRQAIVVLDAILAALEAVHSTGIIHRDLKPDNVLLGTDGQVKLADFGLARAVTTATTTKTLIGTVGYVAPELVTRAGADARTDLYTVGIMFYEMLTGAQPYTDDVPIQVAYRHVHDTVPPPSDVVTRLSPRLDALVLWATSKDPEDRPADAAEFRLALAEARAEMSEAELDLGDPQIATGEHSPVLTASIDLGEEVPKEKRSRTDEIPYLEGEEDDTEADTGAADPDDADDDESSAEAAAAEASHDDADGVDGVESGDSDLDADADSDDADRGDDDHTDGAAGAAAVAAAEVGVAGAAVAGAGAGAVSESPDADTSGAQAAGAAADSADSDASDGSADREDSDDEPVSKDSDSDRHDKAAVVAGSAAASAGASPVRRRRRRVLTGLVAVVAVLALVAWFVVANLPTPKSIVPGELAGKPVGEVTSQLEDNDLKAEPKEVFDDKVPAGTVIGTEPVSGAELAPDSSVTVVVSKGEEKFAVPKLEGTTRDEAEAALKKVNLEVGKVEEKYSDTVAKDSVISASQKAGTKLSKGEKIDLVVSKGVAPIPVPNVEGLTFDAAYATLAKRGFRVGKDEVFSDDVPKGKVVSQFPKSTEAKPANSLIIVRVSKGKEKKEDSDSKDDKKDEKNDSKDKKSDDKKDDKDK</sequence>
<dbReference type="Pfam" id="PF03793">
    <property type="entry name" value="PASTA"/>
    <property type="match status" value="3"/>
</dbReference>
<dbReference type="PROSITE" id="PS50011">
    <property type="entry name" value="PROTEIN_KINASE_DOM"/>
    <property type="match status" value="1"/>
</dbReference>
<feature type="compositionally biased region" description="Acidic residues" evidence="9">
    <location>
        <begin position="362"/>
        <end position="386"/>
    </location>
</feature>
<keyword evidence="2" id="KW-0723">Serine/threonine-protein kinase</keyword>
<proteinExistence type="predicted"/>
<dbReference type="PANTHER" id="PTHR43289">
    <property type="entry name" value="MITOGEN-ACTIVATED PROTEIN KINASE KINASE KINASE 20-RELATED"/>
    <property type="match status" value="1"/>
</dbReference>
<accession>A0ABQ1MHL6</accession>
<feature type="compositionally biased region" description="Basic and acidic residues" evidence="9">
    <location>
        <begin position="459"/>
        <end position="472"/>
    </location>
</feature>
<feature type="region of interest" description="Disordered" evidence="9">
    <location>
        <begin position="414"/>
        <end position="487"/>
    </location>
</feature>
<evidence type="ECO:0000256" key="7">
    <source>
        <dbReference type="ARBA" id="ARBA00047899"/>
    </source>
</evidence>
<comment type="catalytic activity">
    <reaction evidence="7">
        <text>L-threonyl-[protein] + ATP = O-phospho-L-threonyl-[protein] + ADP + H(+)</text>
        <dbReference type="Rhea" id="RHEA:46608"/>
        <dbReference type="Rhea" id="RHEA-COMP:11060"/>
        <dbReference type="Rhea" id="RHEA-COMP:11605"/>
        <dbReference type="ChEBI" id="CHEBI:15378"/>
        <dbReference type="ChEBI" id="CHEBI:30013"/>
        <dbReference type="ChEBI" id="CHEBI:30616"/>
        <dbReference type="ChEBI" id="CHEBI:61977"/>
        <dbReference type="ChEBI" id="CHEBI:456216"/>
        <dbReference type="EC" id="2.7.11.1"/>
    </reaction>
</comment>
<dbReference type="InterPro" id="IPR005543">
    <property type="entry name" value="PASTA_dom"/>
</dbReference>
<feature type="compositionally biased region" description="Basic and acidic residues" evidence="9">
    <location>
        <begin position="720"/>
        <end position="755"/>
    </location>
</feature>
<dbReference type="Gene3D" id="3.30.10.20">
    <property type="match status" value="3"/>
</dbReference>
<dbReference type="InterPro" id="IPR008271">
    <property type="entry name" value="Ser/Thr_kinase_AS"/>
</dbReference>
<feature type="compositionally biased region" description="Low complexity" evidence="9">
    <location>
        <begin position="414"/>
        <end position="440"/>
    </location>
</feature>
<protein>
    <recommendedName>
        <fullName evidence="1">non-specific serine/threonine protein kinase</fullName>
        <ecNumber evidence="1">2.7.11.1</ecNumber>
    </recommendedName>
</protein>
<dbReference type="CDD" id="cd06577">
    <property type="entry name" value="PASTA_pknB"/>
    <property type="match status" value="3"/>
</dbReference>
<evidence type="ECO:0000256" key="10">
    <source>
        <dbReference type="SAM" id="Phobius"/>
    </source>
</evidence>
<keyword evidence="3" id="KW-0808">Transferase</keyword>
<dbReference type="InterPro" id="IPR000719">
    <property type="entry name" value="Prot_kinase_dom"/>
</dbReference>
<comment type="caution">
    <text evidence="13">The sequence shown here is derived from an EMBL/GenBank/DDBJ whole genome shotgun (WGS) entry which is preliminary data.</text>
</comment>
<dbReference type="EMBL" id="BMJG01000008">
    <property type="protein sequence ID" value="GGC40832.1"/>
    <property type="molecule type" value="Genomic_DNA"/>
</dbReference>
<dbReference type="Pfam" id="PF00069">
    <property type="entry name" value="Pkinase"/>
    <property type="match status" value="1"/>
</dbReference>
<feature type="region of interest" description="Disordered" evidence="9">
    <location>
        <begin position="712"/>
        <end position="755"/>
    </location>
</feature>
<feature type="domain" description="PASTA" evidence="12">
    <location>
        <begin position="519"/>
        <end position="585"/>
    </location>
</feature>
<evidence type="ECO:0000313" key="14">
    <source>
        <dbReference type="Proteomes" id="UP000632322"/>
    </source>
</evidence>
<dbReference type="CDD" id="cd14014">
    <property type="entry name" value="STKc_PknB_like"/>
    <property type="match status" value="1"/>
</dbReference>
<keyword evidence="10" id="KW-0812">Transmembrane</keyword>
<feature type="domain" description="PASTA" evidence="12">
    <location>
        <begin position="586"/>
        <end position="653"/>
    </location>
</feature>
<keyword evidence="14" id="KW-1185">Reference proteome</keyword>
<evidence type="ECO:0000256" key="3">
    <source>
        <dbReference type="ARBA" id="ARBA00022679"/>
    </source>
</evidence>
<evidence type="ECO:0000256" key="2">
    <source>
        <dbReference type="ARBA" id="ARBA00022527"/>
    </source>
</evidence>
<evidence type="ECO:0000256" key="8">
    <source>
        <dbReference type="ARBA" id="ARBA00048679"/>
    </source>
</evidence>
<keyword evidence="10" id="KW-0472">Membrane</keyword>
<evidence type="ECO:0000256" key="9">
    <source>
        <dbReference type="SAM" id="MobiDB-lite"/>
    </source>
</evidence>
<feature type="compositionally biased region" description="Low complexity" evidence="9">
    <location>
        <begin position="473"/>
        <end position="487"/>
    </location>
</feature>
<dbReference type="Proteomes" id="UP000632322">
    <property type="component" value="Unassembled WGS sequence"/>
</dbReference>
<evidence type="ECO:0000259" key="11">
    <source>
        <dbReference type="PROSITE" id="PS50011"/>
    </source>
</evidence>
<gene>
    <name evidence="13" type="ORF">GCM10010974_24110</name>
</gene>
<feature type="domain" description="PASTA" evidence="12">
    <location>
        <begin position="654"/>
        <end position="720"/>
    </location>
</feature>
<evidence type="ECO:0000313" key="13">
    <source>
        <dbReference type="EMBL" id="GGC40832.1"/>
    </source>
</evidence>
<evidence type="ECO:0000256" key="1">
    <source>
        <dbReference type="ARBA" id="ARBA00012513"/>
    </source>
</evidence>
<dbReference type="SUPFAM" id="SSF56112">
    <property type="entry name" value="Protein kinase-like (PK-like)"/>
    <property type="match status" value="1"/>
</dbReference>
<dbReference type="SMART" id="SM00740">
    <property type="entry name" value="PASTA"/>
    <property type="match status" value="3"/>
</dbReference>
<dbReference type="Gene3D" id="1.10.510.10">
    <property type="entry name" value="Transferase(Phosphotransferase) domain 1"/>
    <property type="match status" value="1"/>
</dbReference>
<feature type="compositionally biased region" description="Acidic residues" evidence="9">
    <location>
        <begin position="324"/>
        <end position="348"/>
    </location>
</feature>
<feature type="region of interest" description="Disordered" evidence="9">
    <location>
        <begin position="286"/>
        <end position="399"/>
    </location>
</feature>
<feature type="compositionally biased region" description="Basic and acidic residues" evidence="9">
    <location>
        <begin position="308"/>
        <end position="319"/>
    </location>
</feature>
<dbReference type="EC" id="2.7.11.1" evidence="1"/>
<feature type="domain" description="Protein kinase" evidence="11">
    <location>
        <begin position="17"/>
        <end position="272"/>
    </location>
</feature>
<dbReference type="InterPro" id="IPR011009">
    <property type="entry name" value="Kinase-like_dom_sf"/>
</dbReference>
<keyword evidence="5" id="KW-0418">Kinase</keyword>
<dbReference type="SMART" id="SM00220">
    <property type="entry name" value="S_TKc"/>
    <property type="match status" value="1"/>
</dbReference>
<name>A0ABQ1MHL6_9MICO</name>
<evidence type="ECO:0000256" key="6">
    <source>
        <dbReference type="ARBA" id="ARBA00022840"/>
    </source>
</evidence>
<dbReference type="PANTHER" id="PTHR43289:SF34">
    <property type="entry name" value="SERINE_THREONINE-PROTEIN KINASE YBDM-RELATED"/>
    <property type="match status" value="1"/>
</dbReference>
<evidence type="ECO:0000259" key="12">
    <source>
        <dbReference type="PROSITE" id="PS51178"/>
    </source>
</evidence>
<keyword evidence="6" id="KW-0067">ATP-binding</keyword>
<evidence type="ECO:0000256" key="5">
    <source>
        <dbReference type="ARBA" id="ARBA00022777"/>
    </source>
</evidence>
<dbReference type="PROSITE" id="PS51178">
    <property type="entry name" value="PASTA"/>
    <property type="match status" value="3"/>
</dbReference>
<evidence type="ECO:0000256" key="4">
    <source>
        <dbReference type="ARBA" id="ARBA00022741"/>
    </source>
</evidence>
<reference evidence="14" key="1">
    <citation type="journal article" date="2019" name="Int. J. Syst. Evol. Microbiol.">
        <title>The Global Catalogue of Microorganisms (GCM) 10K type strain sequencing project: providing services to taxonomists for standard genome sequencing and annotation.</title>
        <authorList>
            <consortium name="The Broad Institute Genomics Platform"/>
            <consortium name="The Broad Institute Genome Sequencing Center for Infectious Disease"/>
            <person name="Wu L."/>
            <person name="Ma J."/>
        </authorList>
    </citation>
    <scope>NUCLEOTIDE SEQUENCE [LARGE SCALE GENOMIC DNA]</scope>
    <source>
        <strain evidence="14">CGMCC 1.15472</strain>
    </source>
</reference>
<organism evidence="13 14">
    <name type="scientific">Brevibacterium sediminis</name>
    <dbReference type="NCBI Taxonomy" id="1857024"/>
    <lineage>
        <taxon>Bacteria</taxon>
        <taxon>Bacillati</taxon>
        <taxon>Actinomycetota</taxon>
        <taxon>Actinomycetes</taxon>
        <taxon>Micrococcales</taxon>
        <taxon>Brevibacteriaceae</taxon>
        <taxon>Brevibacterium</taxon>
    </lineage>
</organism>
<keyword evidence="10" id="KW-1133">Transmembrane helix</keyword>
<feature type="transmembrane region" description="Helical" evidence="10">
    <location>
        <begin position="495"/>
        <end position="514"/>
    </location>
</feature>